<evidence type="ECO:0000259" key="3">
    <source>
        <dbReference type="PROSITE" id="PS50211"/>
    </source>
</evidence>
<dbReference type="GO" id="GO:0015629">
    <property type="term" value="C:actin cytoskeleton"/>
    <property type="evidence" value="ECO:0007669"/>
    <property type="project" value="TreeGrafter"/>
</dbReference>
<dbReference type="InterPro" id="IPR001194">
    <property type="entry name" value="cDENN_dom"/>
</dbReference>
<dbReference type="Pfam" id="PF02141">
    <property type="entry name" value="DENN"/>
    <property type="match status" value="1"/>
</dbReference>
<feature type="region of interest" description="Disordered" evidence="2">
    <location>
        <begin position="431"/>
        <end position="505"/>
    </location>
</feature>
<feature type="domain" description="UDENN" evidence="3">
    <location>
        <begin position="592"/>
        <end position="1000"/>
    </location>
</feature>
<dbReference type="InterPro" id="IPR005112">
    <property type="entry name" value="dDENN_dom"/>
</dbReference>
<feature type="compositionally biased region" description="Low complexity" evidence="2">
    <location>
        <begin position="475"/>
        <end position="492"/>
    </location>
</feature>
<dbReference type="GO" id="GO:0005085">
    <property type="term" value="F:guanyl-nucleotide exchange factor activity"/>
    <property type="evidence" value="ECO:0007669"/>
    <property type="project" value="UniProtKB-KW"/>
</dbReference>
<dbReference type="PANTHER" id="PTHR15288">
    <property type="entry name" value="DENN DOMAIN-CONTAINING PROTEIN 2"/>
    <property type="match status" value="1"/>
</dbReference>
<dbReference type="Gene3D" id="3.30.450.200">
    <property type="match status" value="1"/>
</dbReference>
<dbReference type="InterPro" id="IPR005113">
    <property type="entry name" value="uDENN_dom"/>
</dbReference>
<feature type="region of interest" description="Disordered" evidence="2">
    <location>
        <begin position="521"/>
        <end position="558"/>
    </location>
</feature>
<dbReference type="GO" id="GO:0005829">
    <property type="term" value="C:cytosol"/>
    <property type="evidence" value="ECO:0007669"/>
    <property type="project" value="GOC"/>
</dbReference>
<dbReference type="SMART" id="SM00801">
    <property type="entry name" value="dDENN"/>
    <property type="match status" value="1"/>
</dbReference>
<feature type="region of interest" description="Disordered" evidence="2">
    <location>
        <begin position="227"/>
        <end position="305"/>
    </location>
</feature>
<keyword evidence="4" id="KW-1185">Reference proteome</keyword>
<feature type="region of interest" description="Disordered" evidence="2">
    <location>
        <begin position="941"/>
        <end position="962"/>
    </location>
</feature>
<dbReference type="GeneID" id="105913378"/>
<evidence type="ECO:0000313" key="5">
    <source>
        <dbReference type="RefSeq" id="XP_031420788.1"/>
    </source>
</evidence>
<dbReference type="OrthoDB" id="10266080at2759"/>
<proteinExistence type="predicted"/>
<feature type="region of interest" description="Disordered" evidence="2">
    <location>
        <begin position="320"/>
        <end position="341"/>
    </location>
</feature>
<evidence type="ECO:0000256" key="2">
    <source>
        <dbReference type="SAM" id="MobiDB-lite"/>
    </source>
</evidence>
<feature type="region of interest" description="Disordered" evidence="2">
    <location>
        <begin position="57"/>
        <end position="79"/>
    </location>
</feature>
<feature type="compositionally biased region" description="Basic and acidic residues" evidence="2">
    <location>
        <begin position="453"/>
        <end position="469"/>
    </location>
</feature>
<dbReference type="GO" id="GO:0042147">
    <property type="term" value="P:retrograde transport, endosome to Golgi"/>
    <property type="evidence" value="ECO:0007669"/>
    <property type="project" value="TreeGrafter"/>
</dbReference>
<reference evidence="5" key="1">
    <citation type="submission" date="2025-08" db="UniProtKB">
        <authorList>
            <consortium name="RefSeq"/>
        </authorList>
    </citation>
    <scope>IDENTIFICATION</scope>
</reference>
<dbReference type="KEGG" id="char:105913378"/>
<dbReference type="Proteomes" id="UP000515152">
    <property type="component" value="Chromosome 3"/>
</dbReference>
<dbReference type="PROSITE" id="PS50211">
    <property type="entry name" value="DENN"/>
    <property type="match status" value="1"/>
</dbReference>
<feature type="region of interest" description="Disordered" evidence="2">
    <location>
        <begin position="99"/>
        <end position="197"/>
    </location>
</feature>
<dbReference type="FunFam" id="3.40.50.11500:FF:000004">
    <property type="entry name" value="DENN domain-containing protein 2C isoform X1"/>
    <property type="match status" value="1"/>
</dbReference>
<dbReference type="InterPro" id="IPR037516">
    <property type="entry name" value="Tripartite_DENN"/>
</dbReference>
<sequence length="1040" mass="116343">MPAASMMTGGRALLLCTNTENCIYQSVNGLQCCGLKLGEAPTAVPKWPELCGDGEGDRGSEAWFTPPDSRSNSPRGDDMLTHKRATSIDTHIAENGLTGCSGKLSKTPMAVRSKASIRDKISQWEGKGSEPTVGSCPATPGQREADSVRKKDIKSTEIQRRDSRRLVSRQDSGKENGGKTSDSRPMSPEGFVRDREAILDKGLRGKMAETVQDKKSVSTHIKKLEKAMKETPGKPPIAFPGNYFCPPSKEEQEETERKGTEPIFGTLDVVRSTRSRRGRDGDPENVYTEPGAPSINPVPKPQRTFQHHTLTGTPVAAGGLLKSRRNLPPLPSIPPPPLPTCPPPGVCRRPWAERTRDSSNRKSYEFEDLLQSSTEGCRVDWYAQAKLTLTRTLSEENVYEDILDPPSKENPYEDIELESRCLGNKCPLPVSPSTSIPDTPSKLNSKPGFFRQNSDRRSFKLLDLRKTNRDGGIASPSRISPPSTPSSPDDTPCLSGDPYNRRRRKIPKMVLKINGIFEARRGKKRMKRVSQSTEPSSGRVTDENSESESDTEEKLKAHSQRLVSVQSMLKQTGRYRTLERDLMDLQERKLFEYFLVVALHKTKAGAPYLPEVTQQFPLKLERSFKFMREAEDQLKVIPQFCFPDAKDWIPVDHFPSETFSFVLTGEDGSRRFGYCRRLLPSGKGRRLPEVYCIVSRLGCFDLFSKILDEVEKRRAISPALVQPFMRGIMEAPFPAPGRTITVKNFLPGSGTEVIELCRPSDSRLEHVDFECLFSSLSLRLLLRVFASLLLERRVIFTADKLSTLSQCCHAVVALLYPFTWQHTYIPVLPPAMIDIVCTPTPFIVGLLSSSLPRLKELPIEEVLVVDLGNSRFLRQLDDEDSILPHKLQAALEHVLEKRKELAGGDLPNESSSLSTVVSEAFVRFFVEIVGHYSLFMGGGERDDDSASASSSPSPTPSSFQREPFRKAVVSKSLRRFLEVFMETQMFAGFVQEREHRRQGLKGLFEVRAQEYLDSLPGIENRGVNKFLKGLGNKMKFLSKK</sequence>
<dbReference type="Gene3D" id="3.40.50.11500">
    <property type="match status" value="1"/>
</dbReference>
<feature type="compositionally biased region" description="Pro residues" evidence="2">
    <location>
        <begin position="328"/>
        <end position="341"/>
    </location>
</feature>
<name>A0A6P8EWZ5_CLUHA</name>
<organism evidence="4 5">
    <name type="scientific">Clupea harengus</name>
    <name type="common">Atlantic herring</name>
    <dbReference type="NCBI Taxonomy" id="7950"/>
    <lineage>
        <taxon>Eukaryota</taxon>
        <taxon>Metazoa</taxon>
        <taxon>Chordata</taxon>
        <taxon>Craniata</taxon>
        <taxon>Vertebrata</taxon>
        <taxon>Euteleostomi</taxon>
        <taxon>Actinopterygii</taxon>
        <taxon>Neopterygii</taxon>
        <taxon>Teleostei</taxon>
        <taxon>Clupei</taxon>
        <taxon>Clupeiformes</taxon>
        <taxon>Clupeoidei</taxon>
        <taxon>Clupeidae</taxon>
        <taxon>Clupea</taxon>
    </lineage>
</organism>
<protein>
    <submittedName>
        <fullName evidence="5">DENN domain-containing protein 2A</fullName>
    </submittedName>
</protein>
<dbReference type="InterPro" id="IPR043153">
    <property type="entry name" value="DENN_C"/>
</dbReference>
<feature type="compositionally biased region" description="Polar residues" evidence="2">
    <location>
        <begin position="529"/>
        <end position="539"/>
    </location>
</feature>
<dbReference type="SMART" id="SM00799">
    <property type="entry name" value="DENN"/>
    <property type="match status" value="1"/>
</dbReference>
<dbReference type="AlphaFoldDB" id="A0A6P8EWZ5"/>
<dbReference type="FunFam" id="3.30.450.200:FF:000001">
    <property type="entry name" value="DENN domain-containing protein 2A isoform X1"/>
    <property type="match status" value="1"/>
</dbReference>
<feature type="compositionally biased region" description="Low complexity" evidence="2">
    <location>
        <begin position="946"/>
        <end position="958"/>
    </location>
</feature>
<dbReference type="Pfam" id="PF03455">
    <property type="entry name" value="dDENN"/>
    <property type="match status" value="1"/>
</dbReference>
<dbReference type="SMART" id="SM00800">
    <property type="entry name" value="uDENN"/>
    <property type="match status" value="1"/>
</dbReference>
<keyword evidence="1" id="KW-0344">Guanine-nucleotide releasing factor</keyword>
<dbReference type="InterPro" id="IPR051942">
    <property type="entry name" value="DENN_domain_containing_2"/>
</dbReference>
<evidence type="ECO:0000313" key="4">
    <source>
        <dbReference type="Proteomes" id="UP000515152"/>
    </source>
</evidence>
<feature type="compositionally biased region" description="Polar residues" evidence="2">
    <location>
        <begin position="431"/>
        <end position="444"/>
    </location>
</feature>
<evidence type="ECO:0000256" key="1">
    <source>
        <dbReference type="ARBA" id="ARBA00022658"/>
    </source>
</evidence>
<dbReference type="PANTHER" id="PTHR15288:SF3">
    <property type="entry name" value="DENN DOMAIN-CONTAINING PROTEIN 2A"/>
    <property type="match status" value="1"/>
</dbReference>
<gene>
    <name evidence="5" type="primary">si:dkey-82f1.1</name>
</gene>
<feature type="compositionally biased region" description="Basic and acidic residues" evidence="2">
    <location>
        <begin position="143"/>
        <end position="165"/>
    </location>
</feature>
<accession>A0A6P8EWZ5</accession>
<dbReference type="Pfam" id="PF03456">
    <property type="entry name" value="uDENN"/>
    <property type="match status" value="1"/>
</dbReference>
<dbReference type="RefSeq" id="XP_031420788.1">
    <property type="nucleotide sequence ID" value="XM_031564928.2"/>
</dbReference>